<reference evidence="2" key="1">
    <citation type="submission" date="2017-04" db="EMBL/GenBank/DDBJ databases">
        <title>Plasmodium gonderi genome.</title>
        <authorList>
            <person name="Arisue N."/>
            <person name="Honma H."/>
            <person name="Kawai S."/>
            <person name="Tougan T."/>
            <person name="Tanabe K."/>
            <person name="Horii T."/>
        </authorList>
    </citation>
    <scope>NUCLEOTIDE SEQUENCE [LARGE SCALE GENOMIC DNA]</scope>
    <source>
        <strain evidence="2">ATCC 30045</strain>
    </source>
</reference>
<accession>A0A1Y1JP36</accession>
<dbReference type="EMBL" id="BDQF01000196">
    <property type="protein sequence ID" value="GAW84241.1"/>
    <property type="molecule type" value="Genomic_DNA"/>
</dbReference>
<dbReference type="GeneID" id="39745049"/>
<evidence type="ECO:0000313" key="2">
    <source>
        <dbReference type="Proteomes" id="UP000195521"/>
    </source>
</evidence>
<organism evidence="1 2">
    <name type="scientific">Plasmodium gonderi</name>
    <dbReference type="NCBI Taxonomy" id="77519"/>
    <lineage>
        <taxon>Eukaryota</taxon>
        <taxon>Sar</taxon>
        <taxon>Alveolata</taxon>
        <taxon>Apicomplexa</taxon>
        <taxon>Aconoidasida</taxon>
        <taxon>Haemosporida</taxon>
        <taxon>Plasmodiidae</taxon>
        <taxon>Plasmodium</taxon>
        <taxon>Plasmodium (Plasmodium)</taxon>
    </lineage>
</organism>
<keyword evidence="2" id="KW-1185">Reference proteome</keyword>
<dbReference type="AlphaFoldDB" id="A0A1Y1JP36"/>
<dbReference type="OrthoDB" id="388250at2759"/>
<sequence>MAVSGTTETYINYEDYILYKVQFFIRSGKSLSTEDIENFMKSLKDIGYIYESIKSNFIIINEYFKVIKNKYSSMYNNKFCDYMNYWLKGQDKIYYTTNSHPISTYLIRYIKEHTSLAKEIGCKFEIGDAYNKEYEKKVKLYEIYDNYSSLVNFIELGMSDYLCTYVKNIIKLYNEILSIIKGNPDGDLLNELNNIRCMIEKNNLKLKVKCNNEFQELSEIISSVNYEKKCIISILYLNKKLYHKIIILKNLLKYIF</sequence>
<protein>
    <submittedName>
        <fullName evidence="1">Variable surface protein</fullName>
    </submittedName>
</protein>
<proteinExistence type="predicted"/>
<evidence type="ECO:0000313" key="1">
    <source>
        <dbReference type="EMBL" id="GAW84241.1"/>
    </source>
</evidence>
<feature type="non-terminal residue" evidence="1">
    <location>
        <position position="256"/>
    </location>
</feature>
<dbReference type="RefSeq" id="XP_028546830.1">
    <property type="nucleotide sequence ID" value="XM_028691029.1"/>
</dbReference>
<gene>
    <name evidence="1" type="ORF">PGO_001890</name>
</gene>
<dbReference type="Proteomes" id="UP000195521">
    <property type="component" value="Unassembled WGS sequence"/>
</dbReference>
<name>A0A1Y1JP36_PLAGO</name>
<comment type="caution">
    <text evidence="1">The sequence shown here is derived from an EMBL/GenBank/DDBJ whole genome shotgun (WGS) entry which is preliminary data.</text>
</comment>